<feature type="DNA-binding region" description="OmpR/PhoB-type" evidence="2">
    <location>
        <begin position="12"/>
        <end position="110"/>
    </location>
</feature>
<dbReference type="GO" id="GO:0006355">
    <property type="term" value="P:regulation of DNA-templated transcription"/>
    <property type="evidence" value="ECO:0007669"/>
    <property type="project" value="InterPro"/>
</dbReference>
<dbReference type="InterPro" id="IPR027417">
    <property type="entry name" value="P-loop_NTPase"/>
</dbReference>
<dbReference type="PANTHER" id="PTHR47691">
    <property type="entry name" value="REGULATOR-RELATED"/>
    <property type="match status" value="1"/>
</dbReference>
<protein>
    <submittedName>
        <fullName evidence="4">Transcriptional regulator</fullName>
    </submittedName>
</protein>
<dbReference type="PRINTS" id="PR00364">
    <property type="entry name" value="DISEASERSIST"/>
</dbReference>
<dbReference type="InterPro" id="IPR016032">
    <property type="entry name" value="Sig_transdc_resp-reg_C-effctor"/>
</dbReference>
<dbReference type="Proteomes" id="UP000450676">
    <property type="component" value="Unassembled WGS sequence"/>
</dbReference>
<evidence type="ECO:0000256" key="2">
    <source>
        <dbReference type="PROSITE-ProRule" id="PRU01091"/>
    </source>
</evidence>
<evidence type="ECO:0000313" key="4">
    <source>
        <dbReference type="EMBL" id="MYN05743.1"/>
    </source>
</evidence>
<proteinExistence type="predicted"/>
<dbReference type="CDD" id="cd00383">
    <property type="entry name" value="trans_reg_C"/>
    <property type="match status" value="1"/>
</dbReference>
<dbReference type="SUPFAM" id="SSF52540">
    <property type="entry name" value="P-loop containing nucleoside triphosphate hydrolases"/>
    <property type="match status" value="1"/>
</dbReference>
<organism evidence="4 5">
    <name type="scientific">Pseudoduganella aquatica</name>
    <dbReference type="NCBI Taxonomy" id="2660641"/>
    <lineage>
        <taxon>Bacteria</taxon>
        <taxon>Pseudomonadati</taxon>
        <taxon>Pseudomonadota</taxon>
        <taxon>Betaproteobacteria</taxon>
        <taxon>Burkholderiales</taxon>
        <taxon>Oxalobacteraceae</taxon>
        <taxon>Telluria group</taxon>
        <taxon>Pseudoduganella</taxon>
    </lineage>
</organism>
<dbReference type="InterPro" id="IPR036388">
    <property type="entry name" value="WH-like_DNA-bd_sf"/>
</dbReference>
<keyword evidence="5" id="KW-1185">Reference proteome</keyword>
<accession>A0A7X4KK82</accession>
<dbReference type="SUPFAM" id="SSF46894">
    <property type="entry name" value="C-terminal effector domain of the bipartite response regulators"/>
    <property type="match status" value="1"/>
</dbReference>
<dbReference type="InterPro" id="IPR058852">
    <property type="entry name" value="HTH_77"/>
</dbReference>
<dbReference type="PROSITE" id="PS51755">
    <property type="entry name" value="OMPR_PHOB"/>
    <property type="match status" value="1"/>
</dbReference>
<evidence type="ECO:0000313" key="5">
    <source>
        <dbReference type="Proteomes" id="UP000450676"/>
    </source>
</evidence>
<dbReference type="AlphaFoldDB" id="A0A7X4KK82"/>
<dbReference type="Pfam" id="PF00486">
    <property type="entry name" value="Trans_reg_C"/>
    <property type="match status" value="1"/>
</dbReference>
<evidence type="ECO:0000256" key="1">
    <source>
        <dbReference type="ARBA" id="ARBA00023125"/>
    </source>
</evidence>
<dbReference type="Pfam" id="PF25872">
    <property type="entry name" value="HTH_77"/>
    <property type="match status" value="1"/>
</dbReference>
<dbReference type="EMBL" id="WWCU01000001">
    <property type="protein sequence ID" value="MYN05743.1"/>
    <property type="molecule type" value="Genomic_DNA"/>
</dbReference>
<dbReference type="GO" id="GO:0000160">
    <property type="term" value="P:phosphorelay signal transduction system"/>
    <property type="evidence" value="ECO:0007669"/>
    <property type="project" value="InterPro"/>
</dbReference>
<comment type="caution">
    <text evidence="4">The sequence shown here is derived from an EMBL/GenBank/DDBJ whole genome shotgun (WGS) entry which is preliminary data.</text>
</comment>
<dbReference type="RefSeq" id="WP_161070146.1">
    <property type="nucleotide sequence ID" value="NZ_WWCU01000001.1"/>
</dbReference>
<feature type="domain" description="OmpR/PhoB-type" evidence="3">
    <location>
        <begin position="12"/>
        <end position="110"/>
    </location>
</feature>
<dbReference type="Gene3D" id="3.40.50.300">
    <property type="entry name" value="P-loop containing nucleotide triphosphate hydrolases"/>
    <property type="match status" value="1"/>
</dbReference>
<gene>
    <name evidence="4" type="ORF">GTP77_00150</name>
</gene>
<name>A0A7X4KK82_9BURK</name>
<dbReference type="GO" id="GO:0003677">
    <property type="term" value="F:DNA binding"/>
    <property type="evidence" value="ECO:0007669"/>
    <property type="project" value="UniProtKB-UniRule"/>
</dbReference>
<dbReference type="PANTHER" id="PTHR47691:SF3">
    <property type="entry name" value="HTH-TYPE TRANSCRIPTIONAL REGULATOR RV0890C-RELATED"/>
    <property type="match status" value="1"/>
</dbReference>
<dbReference type="SMART" id="SM00862">
    <property type="entry name" value="Trans_reg_C"/>
    <property type="match status" value="1"/>
</dbReference>
<dbReference type="InterPro" id="IPR001867">
    <property type="entry name" value="OmpR/PhoB-type_DNA-bd"/>
</dbReference>
<evidence type="ECO:0000259" key="3">
    <source>
        <dbReference type="PROSITE" id="PS51755"/>
    </source>
</evidence>
<keyword evidence="1 2" id="KW-0238">DNA-binding</keyword>
<reference evidence="4 5" key="1">
    <citation type="submission" date="2019-12" db="EMBL/GenBank/DDBJ databases">
        <title>Novel species isolated from a subtropical stream in China.</title>
        <authorList>
            <person name="Lu H."/>
        </authorList>
    </citation>
    <scope>NUCLEOTIDE SEQUENCE [LARGE SCALE GENOMIC DNA]</scope>
    <source>
        <strain evidence="4 5">FT127W</strain>
    </source>
</reference>
<dbReference type="Gene3D" id="1.10.10.10">
    <property type="entry name" value="Winged helix-like DNA-binding domain superfamily/Winged helix DNA-binding domain"/>
    <property type="match status" value="1"/>
</dbReference>
<sequence length="957" mass="102688">MTTSDQPSSSAEREYSFAPFRFIPGQQLLLHGDTPVRLGNRALDILAELVERPGELVSKRELMARAWPTSVVEESNLKVHVAALRRALCDDGREHRYVATVSGRGYRFVAPVTSQARAAAPPAALPFPLPPAAGEPPRRLPSPAAVLAGRSETIAALLRIMEQRRCVNIVGPGGIGKSTVALPVAESCAAQAGLELCFVDLSPISDAQFLAGAVAAAIGVTIQTGDAAQPLLAALRGRPLLLVLDSCEHLIDAAAALAERLIQGAPELRILATSREPLRIAGEYVYRLMPLAYPAAGSTLTAASALAFSAIQLFALRAADCQDGYQLSDADAQPVAEICRRLEGIPLAIELAATRMDALGAAGLAARLGDRFQLLKRGRRSMLERHRTLEAALDWSYELLSARQQALLRALSVFAGGFTLDDATGLCQDAQFDAATIVDGVANLVDKSLLSADTSQPCVHYRLLDTTKAYAQEKLDQCGETGYKRRRHLEYHRALLERASVEWDTIPGAEWLARYGRCLDDVRAALAWAFAPGGDAALGTCLTVSAIPMWMQLSLLEEGRRCAERALAGAGGTLPDACAEMKLRAAWAAATLYANGPIPATEAAWTRVLALADGLQDKEYQLMALWGTAVCRSYAGEPQAVQVLHERFRSVAPDVDAAPVSMERLLGTALYYAGDQAGARRHLQCMLDHYAPPVRGSRLARFQLNQRAAALGTLACVLWLQGCPEQAADTAQAALQEARASGHAQSMMYTISNAAFPLMLQTGDFAAAEAHLAELSCYMKTHALTQWETLWRCMQATLQVARGVAAALPVLQQTVMELQEAGYRMHLISHLGTLAEALGTQDQRAAGLALANGALAACEAGEDRWYHAELLRIKGALLEPADAGAAEQLYRQALALSAEQGALSWQLRAAASLARLKMRHGAQQEGRQLLEDVLRQFSEGHGTADLLAARALLDQAP</sequence>